<keyword evidence="3" id="KW-0288">FMN</keyword>
<comment type="similarity">
    <text evidence="4">Belongs to the flavoredoxin family.</text>
</comment>
<comment type="caution">
    <text evidence="6">The sequence shown here is derived from an EMBL/GenBank/DDBJ whole genome shotgun (WGS) entry which is preliminary data.</text>
</comment>
<comment type="cofactor">
    <cofactor evidence="1">
        <name>FMN</name>
        <dbReference type="ChEBI" id="CHEBI:58210"/>
    </cofactor>
</comment>
<dbReference type="EMBL" id="BRVO01000002">
    <property type="protein sequence ID" value="GLB49493.1"/>
    <property type="molecule type" value="Genomic_DNA"/>
</dbReference>
<accession>A0ABQ5MJB2</accession>
<gene>
    <name evidence="6" type="ORF">Y10_18610</name>
</gene>
<evidence type="ECO:0000313" key="7">
    <source>
        <dbReference type="Proteomes" id="UP001143543"/>
    </source>
</evidence>
<dbReference type="Proteomes" id="UP001143543">
    <property type="component" value="Unassembled WGS sequence"/>
</dbReference>
<reference evidence="6" key="1">
    <citation type="submission" date="2022-07" db="EMBL/GenBank/DDBJ databases">
        <title>Taxonomy of Novel Oxalotrophic and Methylotrophic Bacteria.</title>
        <authorList>
            <person name="Sahin N."/>
            <person name="Tani A."/>
        </authorList>
    </citation>
    <scope>NUCLEOTIDE SEQUENCE</scope>
    <source>
        <strain evidence="6">Y10</strain>
    </source>
</reference>
<keyword evidence="2" id="KW-0285">Flavoprotein</keyword>
<evidence type="ECO:0000256" key="1">
    <source>
        <dbReference type="ARBA" id="ARBA00001917"/>
    </source>
</evidence>
<dbReference type="InterPro" id="IPR002563">
    <property type="entry name" value="Flavin_Rdtase-like_dom"/>
</dbReference>
<proteinExistence type="inferred from homology"/>
<dbReference type="Gene3D" id="2.30.110.10">
    <property type="entry name" value="Electron Transport, Fmn-binding Protein, Chain A"/>
    <property type="match status" value="1"/>
</dbReference>
<name>A0ABQ5MJB2_9FLAO</name>
<evidence type="ECO:0000256" key="4">
    <source>
        <dbReference type="ARBA" id="ARBA00038054"/>
    </source>
</evidence>
<keyword evidence="7" id="KW-1185">Reference proteome</keyword>
<dbReference type="PANTHER" id="PTHR33798">
    <property type="entry name" value="FLAVOPROTEIN OXYGENASE"/>
    <property type="match status" value="1"/>
</dbReference>
<evidence type="ECO:0000259" key="5">
    <source>
        <dbReference type="SMART" id="SM00903"/>
    </source>
</evidence>
<feature type="domain" description="Flavin reductase like" evidence="5">
    <location>
        <begin position="22"/>
        <end position="178"/>
    </location>
</feature>
<dbReference type="SMART" id="SM00903">
    <property type="entry name" value="Flavin_Reduct"/>
    <property type="match status" value="1"/>
</dbReference>
<evidence type="ECO:0000313" key="6">
    <source>
        <dbReference type="EMBL" id="GLB49493.1"/>
    </source>
</evidence>
<dbReference type="PANTHER" id="PTHR33798:SF5">
    <property type="entry name" value="FLAVIN REDUCTASE LIKE DOMAIN-CONTAINING PROTEIN"/>
    <property type="match status" value="1"/>
</dbReference>
<sequence>MISLDIKDLSLQEVQYYLQNAVAPRPIALASTVNNKGEINLSPFSYFNCFSANPPILVFAPLRRVRDNTTKDTLEYIKEVGEVVVNTVDYNIVDQMSLSSTEYETGINEFIKSGLTPGDSKKIKPPYVAESPVAFECVVNDIIELGDGGGAGNLIIAEVVYIHLNDKIATEDSKIDLDKLDLVARMGGNWYCRTTERFEIPKPLRNKGIGVDAIPDEIRFSEVLTGNDLGRLGNIERLPTTEEIQNFSETIAMQNLNSGITNPDLKKIELHRLAQKYLAEMKIEEAWKTLLQTKS</sequence>
<protein>
    <submittedName>
        <fullName evidence="6">Flavin reductase</fullName>
    </submittedName>
</protein>
<evidence type="ECO:0000256" key="3">
    <source>
        <dbReference type="ARBA" id="ARBA00022643"/>
    </source>
</evidence>
<dbReference type="RefSeq" id="WP_281765125.1">
    <property type="nucleotide sequence ID" value="NZ_BRVO01000002.1"/>
</dbReference>
<dbReference type="SUPFAM" id="SSF50475">
    <property type="entry name" value="FMN-binding split barrel"/>
    <property type="match status" value="1"/>
</dbReference>
<dbReference type="InterPro" id="IPR012349">
    <property type="entry name" value="Split_barrel_FMN-bd"/>
</dbReference>
<organism evidence="6 7">
    <name type="scientific">Neptunitalea lumnitzerae</name>
    <dbReference type="NCBI Taxonomy" id="2965509"/>
    <lineage>
        <taxon>Bacteria</taxon>
        <taxon>Pseudomonadati</taxon>
        <taxon>Bacteroidota</taxon>
        <taxon>Flavobacteriia</taxon>
        <taxon>Flavobacteriales</taxon>
        <taxon>Flavobacteriaceae</taxon>
        <taxon>Neptunitalea</taxon>
    </lineage>
</organism>
<evidence type="ECO:0000256" key="2">
    <source>
        <dbReference type="ARBA" id="ARBA00022630"/>
    </source>
</evidence>
<dbReference type="Pfam" id="PF01613">
    <property type="entry name" value="Flavin_Reduct"/>
    <property type="match status" value="1"/>
</dbReference>